<dbReference type="Gene3D" id="3.60.70.12">
    <property type="entry name" value="L-amino peptidase D-ALA esterase/amidase"/>
    <property type="match status" value="1"/>
</dbReference>
<dbReference type="EMBL" id="NAJO01000032">
    <property type="protein sequence ID" value="OQO01084.1"/>
    <property type="molecule type" value="Genomic_DNA"/>
</dbReference>
<dbReference type="GO" id="GO:0004177">
    <property type="term" value="F:aminopeptidase activity"/>
    <property type="evidence" value="ECO:0007669"/>
    <property type="project" value="TreeGrafter"/>
</dbReference>
<dbReference type="AlphaFoldDB" id="A0A1V8SPW4"/>
<comment type="caution">
    <text evidence="3">The sequence shown here is derived from an EMBL/GenBank/DDBJ whole genome shotgun (WGS) entry which is preliminary data.</text>
</comment>
<dbReference type="InParanoid" id="A0A1V8SPW4"/>
<dbReference type="PANTHER" id="PTHR36512:SF3">
    <property type="entry name" value="BLR5678 PROTEIN"/>
    <property type="match status" value="1"/>
</dbReference>
<dbReference type="Proteomes" id="UP000192596">
    <property type="component" value="Unassembled WGS sequence"/>
</dbReference>
<feature type="compositionally biased region" description="Polar residues" evidence="2">
    <location>
        <begin position="18"/>
        <end position="30"/>
    </location>
</feature>
<dbReference type="Pfam" id="PF03576">
    <property type="entry name" value="Peptidase_S58"/>
    <property type="match status" value="1"/>
</dbReference>
<dbReference type="InterPro" id="IPR016117">
    <property type="entry name" value="ArgJ-like_dom_sf"/>
</dbReference>
<evidence type="ECO:0000256" key="1">
    <source>
        <dbReference type="ARBA" id="ARBA00007068"/>
    </source>
</evidence>
<dbReference type="PANTHER" id="PTHR36512">
    <property type="entry name" value="D-AMINOPEPTIDASE"/>
    <property type="match status" value="1"/>
</dbReference>
<name>A0A1V8SPW4_9PEZI</name>
<evidence type="ECO:0008006" key="5">
    <source>
        <dbReference type="Google" id="ProtNLM"/>
    </source>
</evidence>
<feature type="compositionally biased region" description="Polar residues" evidence="2">
    <location>
        <begin position="221"/>
        <end position="232"/>
    </location>
</feature>
<proteinExistence type="inferred from homology"/>
<protein>
    <recommendedName>
        <fullName evidence="5">Aminopeptidase</fullName>
    </recommendedName>
</protein>
<feature type="compositionally biased region" description="Basic and acidic residues" evidence="2">
    <location>
        <begin position="234"/>
        <end position="246"/>
    </location>
</feature>
<evidence type="ECO:0000256" key="2">
    <source>
        <dbReference type="SAM" id="MobiDB-lite"/>
    </source>
</evidence>
<feature type="region of interest" description="Disordered" evidence="2">
    <location>
        <begin position="1"/>
        <end position="30"/>
    </location>
</feature>
<keyword evidence="4" id="KW-1185">Reference proteome</keyword>
<evidence type="ECO:0000313" key="3">
    <source>
        <dbReference type="EMBL" id="OQO01084.1"/>
    </source>
</evidence>
<feature type="region of interest" description="Disordered" evidence="2">
    <location>
        <begin position="205"/>
        <end position="246"/>
    </location>
</feature>
<comment type="similarity">
    <text evidence="1">Belongs to the peptidase S58 family.</text>
</comment>
<gene>
    <name evidence="3" type="ORF">B0A48_13327</name>
</gene>
<accession>A0A1V8SPW4</accession>
<dbReference type="InterPro" id="IPR005321">
    <property type="entry name" value="Peptidase_S58_DmpA"/>
</dbReference>
<organism evidence="3 4">
    <name type="scientific">Cryoendolithus antarcticus</name>
    <dbReference type="NCBI Taxonomy" id="1507870"/>
    <lineage>
        <taxon>Eukaryota</taxon>
        <taxon>Fungi</taxon>
        <taxon>Dikarya</taxon>
        <taxon>Ascomycota</taxon>
        <taxon>Pezizomycotina</taxon>
        <taxon>Dothideomycetes</taxon>
        <taxon>Dothideomycetidae</taxon>
        <taxon>Cladosporiales</taxon>
        <taxon>Cladosporiaceae</taxon>
        <taxon>Cryoendolithus</taxon>
    </lineage>
</organism>
<evidence type="ECO:0000313" key="4">
    <source>
        <dbReference type="Proteomes" id="UP000192596"/>
    </source>
</evidence>
<reference evidence="4" key="1">
    <citation type="submission" date="2017-03" db="EMBL/GenBank/DDBJ databases">
        <title>Genomes of endolithic fungi from Antarctica.</title>
        <authorList>
            <person name="Coleine C."/>
            <person name="Masonjones S."/>
            <person name="Stajich J.E."/>
        </authorList>
    </citation>
    <scope>NUCLEOTIDE SEQUENCE [LARGE SCALE GENOMIC DNA]</scope>
    <source>
        <strain evidence="4">CCFEE 5527</strain>
    </source>
</reference>
<sequence length="447" mass="46200">MDLNHSASAASSPKSASNTVAPSPATQQDRMTIRSLGYTPGALSPGPLNSILDIPNLSVGQITLPTSPSLPKTSTATKGATIIFPRGTEGLKAITPCHAGYAIFNGNGCLTGTPQIEDWGFTNTPIAFTNSLSLGGVFDGIWDWNLDLQESLGISGRLQSRLYGTPVVGETADWLINSADLRASRLSAAEIRQACTAAKTGKQGGVVEEGQRGGGAGMTCHQFSGGTGTSSRIIRGDRPSGPEGSEKEYTLGCLVQTNYGGLVDLTIGGVPIGRLLMRAGAEASKAFAATPASQQPAAGRADDGSILVLLVTDAPLSPTQLNRLARHATAGLACVGGNGIGRNFSGDIFLALSTAPHPGEQLIGKTGAVEDAIMGRFNATQTNTIEIVKNESIDTFLAAAGEATEEAILNSLVGGREGVVCMDGETRIDGLPVEKVRALLERYLVRV</sequence>
<dbReference type="OrthoDB" id="2107894at2759"/>
<feature type="compositionally biased region" description="Low complexity" evidence="2">
    <location>
        <begin position="1"/>
        <end position="17"/>
    </location>
</feature>
<dbReference type="SUPFAM" id="SSF56266">
    <property type="entry name" value="DmpA/ArgJ-like"/>
    <property type="match status" value="1"/>
</dbReference>